<dbReference type="Proteomes" id="UP000306196">
    <property type="component" value="Unassembled WGS sequence"/>
</dbReference>
<dbReference type="Pfam" id="PF00912">
    <property type="entry name" value="Transgly"/>
    <property type="match status" value="1"/>
</dbReference>
<keyword evidence="8" id="KW-0378">Hydrolase</keyword>
<dbReference type="PANTHER" id="PTHR32282">
    <property type="entry name" value="BINDING PROTEIN TRANSPEPTIDASE, PUTATIVE-RELATED"/>
    <property type="match status" value="1"/>
</dbReference>
<organism evidence="18 19">
    <name type="scientific">Phragmitibacter flavus</name>
    <dbReference type="NCBI Taxonomy" id="2576071"/>
    <lineage>
        <taxon>Bacteria</taxon>
        <taxon>Pseudomonadati</taxon>
        <taxon>Verrucomicrobiota</taxon>
        <taxon>Verrucomicrobiia</taxon>
        <taxon>Verrucomicrobiales</taxon>
        <taxon>Verrucomicrobiaceae</taxon>
        <taxon>Phragmitibacter</taxon>
    </lineage>
</organism>
<dbReference type="InterPro" id="IPR023346">
    <property type="entry name" value="Lysozyme-like_dom_sf"/>
</dbReference>
<keyword evidence="9" id="KW-0133">Cell shape</keyword>
<comment type="similarity">
    <text evidence="3">In the N-terminal section; belongs to the glycosyltransferase 51 family.</text>
</comment>
<evidence type="ECO:0000256" key="15">
    <source>
        <dbReference type="SAM" id="Phobius"/>
    </source>
</evidence>
<dbReference type="Gene3D" id="3.40.710.10">
    <property type="entry name" value="DD-peptidase/beta-lactamase superfamily"/>
    <property type="match status" value="1"/>
</dbReference>
<evidence type="ECO:0000256" key="14">
    <source>
        <dbReference type="ARBA" id="ARBA00049902"/>
    </source>
</evidence>
<accession>A0A5R8KD02</accession>
<keyword evidence="4" id="KW-0121">Carboxypeptidase</keyword>
<evidence type="ECO:0000256" key="6">
    <source>
        <dbReference type="ARBA" id="ARBA00022676"/>
    </source>
</evidence>
<comment type="catalytic activity">
    <reaction evidence="14">
        <text>[GlcNAc-(1-&gt;4)-Mur2Ac(oyl-L-Ala-gamma-D-Glu-L-Lys-D-Ala-D-Ala)](n)-di-trans,octa-cis-undecaprenyl diphosphate + beta-D-GlcNAc-(1-&gt;4)-Mur2Ac(oyl-L-Ala-gamma-D-Glu-L-Lys-D-Ala-D-Ala)-di-trans,octa-cis-undecaprenyl diphosphate = [GlcNAc-(1-&gt;4)-Mur2Ac(oyl-L-Ala-gamma-D-Glu-L-Lys-D-Ala-D-Ala)](n+1)-di-trans,octa-cis-undecaprenyl diphosphate + di-trans,octa-cis-undecaprenyl diphosphate + H(+)</text>
        <dbReference type="Rhea" id="RHEA:23708"/>
        <dbReference type="Rhea" id="RHEA-COMP:9602"/>
        <dbReference type="Rhea" id="RHEA-COMP:9603"/>
        <dbReference type="ChEBI" id="CHEBI:15378"/>
        <dbReference type="ChEBI" id="CHEBI:58405"/>
        <dbReference type="ChEBI" id="CHEBI:60033"/>
        <dbReference type="ChEBI" id="CHEBI:78435"/>
        <dbReference type="EC" id="2.4.99.28"/>
    </reaction>
</comment>
<dbReference type="InterPro" id="IPR001460">
    <property type="entry name" value="PCN-bd_Tpept"/>
</dbReference>
<keyword evidence="19" id="KW-1185">Reference proteome</keyword>
<keyword evidence="15" id="KW-0812">Transmembrane</keyword>
<reference evidence="18 19" key="1">
    <citation type="submission" date="2019-05" db="EMBL/GenBank/DDBJ databases">
        <title>Verrucobacter flavum gen. nov., sp. nov. a new member of the family Verrucomicrobiaceae.</title>
        <authorList>
            <person name="Szuroczki S."/>
            <person name="Abbaszade G."/>
            <person name="Szabo A."/>
            <person name="Felfoldi T."/>
            <person name="Schumann P."/>
            <person name="Boka K."/>
            <person name="Keki Z."/>
            <person name="Toumi M."/>
            <person name="Toth E."/>
        </authorList>
    </citation>
    <scope>NUCLEOTIDE SEQUENCE [LARGE SCALE GENOMIC DNA]</scope>
    <source>
        <strain evidence="18 19">MG-N-17</strain>
    </source>
</reference>
<keyword evidence="7" id="KW-0808">Transferase</keyword>
<evidence type="ECO:0000256" key="11">
    <source>
        <dbReference type="ARBA" id="ARBA00023268"/>
    </source>
</evidence>
<evidence type="ECO:0000256" key="7">
    <source>
        <dbReference type="ARBA" id="ARBA00022679"/>
    </source>
</evidence>
<evidence type="ECO:0000313" key="18">
    <source>
        <dbReference type="EMBL" id="TLD70163.1"/>
    </source>
</evidence>
<feature type="domain" description="Glycosyl transferase family 51" evidence="17">
    <location>
        <begin position="104"/>
        <end position="279"/>
    </location>
</feature>
<keyword evidence="15" id="KW-0472">Membrane</keyword>
<evidence type="ECO:0000259" key="16">
    <source>
        <dbReference type="Pfam" id="PF00905"/>
    </source>
</evidence>
<dbReference type="InterPro" id="IPR001264">
    <property type="entry name" value="Glyco_trans_51"/>
</dbReference>
<evidence type="ECO:0000256" key="8">
    <source>
        <dbReference type="ARBA" id="ARBA00022801"/>
    </source>
</evidence>
<keyword evidence="11" id="KW-0511">Multifunctional enzyme</keyword>
<dbReference type="GO" id="GO:0006508">
    <property type="term" value="P:proteolysis"/>
    <property type="evidence" value="ECO:0007669"/>
    <property type="project" value="UniProtKB-KW"/>
</dbReference>
<comment type="catalytic activity">
    <reaction evidence="13">
        <text>Preferential cleavage: (Ac)2-L-Lys-D-Ala-|-D-Ala. Also transpeptidation of peptidyl-alanyl moieties that are N-acyl substituents of D-alanine.</text>
        <dbReference type="EC" id="3.4.16.4"/>
    </reaction>
</comment>
<evidence type="ECO:0000313" key="19">
    <source>
        <dbReference type="Proteomes" id="UP000306196"/>
    </source>
</evidence>
<dbReference type="EMBL" id="VAUV01000009">
    <property type="protein sequence ID" value="TLD70163.1"/>
    <property type="molecule type" value="Genomic_DNA"/>
</dbReference>
<name>A0A5R8KD02_9BACT</name>
<evidence type="ECO:0000256" key="4">
    <source>
        <dbReference type="ARBA" id="ARBA00022645"/>
    </source>
</evidence>
<keyword evidence="6" id="KW-0328">Glycosyltransferase</keyword>
<gene>
    <name evidence="18" type="ORF">FEM03_13290</name>
</gene>
<keyword evidence="10" id="KW-0573">Peptidoglycan synthesis</keyword>
<dbReference type="Pfam" id="PF00905">
    <property type="entry name" value="Transpeptidase"/>
    <property type="match status" value="1"/>
</dbReference>
<dbReference type="OrthoDB" id="9766909at2"/>
<comment type="caution">
    <text evidence="18">The sequence shown here is derived from an EMBL/GenBank/DDBJ whole genome shotgun (WGS) entry which is preliminary data.</text>
</comment>
<evidence type="ECO:0000256" key="9">
    <source>
        <dbReference type="ARBA" id="ARBA00022960"/>
    </source>
</evidence>
<dbReference type="GO" id="GO:0009002">
    <property type="term" value="F:serine-type D-Ala-D-Ala carboxypeptidase activity"/>
    <property type="evidence" value="ECO:0007669"/>
    <property type="project" value="UniProtKB-EC"/>
</dbReference>
<dbReference type="GO" id="GO:0009252">
    <property type="term" value="P:peptidoglycan biosynthetic process"/>
    <property type="evidence" value="ECO:0007669"/>
    <property type="project" value="UniProtKB-KW"/>
</dbReference>
<dbReference type="InterPro" id="IPR036950">
    <property type="entry name" value="PBP_transglycosylase"/>
</dbReference>
<dbReference type="SUPFAM" id="SSF56601">
    <property type="entry name" value="beta-lactamase/transpeptidase-like"/>
    <property type="match status" value="1"/>
</dbReference>
<evidence type="ECO:0000256" key="10">
    <source>
        <dbReference type="ARBA" id="ARBA00022984"/>
    </source>
</evidence>
<evidence type="ECO:0000259" key="17">
    <source>
        <dbReference type="Pfam" id="PF00912"/>
    </source>
</evidence>
<dbReference type="AlphaFoldDB" id="A0A5R8KD02"/>
<evidence type="ECO:0000256" key="3">
    <source>
        <dbReference type="ARBA" id="ARBA00007739"/>
    </source>
</evidence>
<evidence type="ECO:0000256" key="12">
    <source>
        <dbReference type="ARBA" id="ARBA00023316"/>
    </source>
</evidence>
<keyword evidence="12" id="KW-0961">Cell wall biogenesis/degradation</keyword>
<dbReference type="Gene3D" id="1.10.3810.10">
    <property type="entry name" value="Biosynthetic peptidoglycan transglycosylase-like"/>
    <property type="match status" value="1"/>
</dbReference>
<dbReference type="InterPro" id="IPR050396">
    <property type="entry name" value="Glycosyltr_51/Transpeptidase"/>
</dbReference>
<dbReference type="InterPro" id="IPR012338">
    <property type="entry name" value="Beta-lactam/transpept-like"/>
</dbReference>
<feature type="transmembrane region" description="Helical" evidence="15">
    <location>
        <begin position="55"/>
        <end position="78"/>
    </location>
</feature>
<evidence type="ECO:0000256" key="13">
    <source>
        <dbReference type="ARBA" id="ARBA00034000"/>
    </source>
</evidence>
<dbReference type="FunFam" id="1.10.3810.10:FF:000001">
    <property type="entry name" value="Penicillin-binding protein 1A"/>
    <property type="match status" value="1"/>
</dbReference>
<sequence>MAWFANFSWRFHHNFAHVEAGHVKVEEENKAIMSDEFVPPAPSSNVRPKRRARRIFLQLVLLALLLMMAGAASMLVFYGRIAAKYDLSKLGEMRERSVVYDVKGREIGKLHGENRVVVPLAQVSPNFTKALLAREDSRFYEHSGVDYIGVARAIYRDVKARAFVQGASTITMQLARNSFEDMSAKTAHRKLVEAMLADRIERAKSKDEIMELYVNRIFFGTGMYGIERASRAYFAKPASALSVGEGAMLAGIIRSPNRFSPFRNWKGALKERDTVLARMVERKYLTAAEAAAAKQEDMVPAAQPVLRTQDNYMMEAVRRDLDQVLGEQDIEDGGLEIYTTLDLDLQKAATDGLETHLKSIEAEGGFKHASKATFDAQWNGEEPSSTPYLQGALLAIDNHTGGILAVVGGRDFTQSRFDRAMQSTRAIGSTIKPFVYSAGFLHGLLPGTLVEDAPMRPGELRDSDTNWSPGNADGKFMGWQTVATGLVRSRNAMSVRVGNHAGLDGVIDVLRQAGLGEPQVRTPQIYIGNMGSNLRALTSAMSIYPNHGVRRRPFLIKRINDSAGEAVYSTPVLETEVLPPGVAKVTRTIMERIMDEGTGAAARSQYGFKARAGGKTGTTNDYNDAWFVGYTGEVTCGVWVGFDSPKTIMAGGYGARLSLPVWCEVMNKALELNYKPQVAEAEPVEAQVNLCRISGRLATAGCQAHGHAYTDELPYEMVPQGFCDLHGGAVPVAERPRSEREGVLGRIFRWFR</sequence>
<comment type="similarity">
    <text evidence="2">In the C-terminal section; belongs to the transpeptidase family.</text>
</comment>
<dbReference type="GO" id="GO:0071555">
    <property type="term" value="P:cell wall organization"/>
    <property type="evidence" value="ECO:0007669"/>
    <property type="project" value="UniProtKB-KW"/>
</dbReference>
<evidence type="ECO:0000256" key="1">
    <source>
        <dbReference type="ARBA" id="ARBA00004752"/>
    </source>
</evidence>
<dbReference type="PANTHER" id="PTHR32282:SF33">
    <property type="entry name" value="PEPTIDOGLYCAN GLYCOSYLTRANSFERASE"/>
    <property type="match status" value="1"/>
</dbReference>
<dbReference type="GO" id="GO:0008360">
    <property type="term" value="P:regulation of cell shape"/>
    <property type="evidence" value="ECO:0007669"/>
    <property type="project" value="UniProtKB-KW"/>
</dbReference>
<evidence type="ECO:0000256" key="5">
    <source>
        <dbReference type="ARBA" id="ARBA00022670"/>
    </source>
</evidence>
<dbReference type="SUPFAM" id="SSF53955">
    <property type="entry name" value="Lysozyme-like"/>
    <property type="match status" value="1"/>
</dbReference>
<dbReference type="GO" id="GO:0008658">
    <property type="term" value="F:penicillin binding"/>
    <property type="evidence" value="ECO:0007669"/>
    <property type="project" value="InterPro"/>
</dbReference>
<protein>
    <submittedName>
        <fullName evidence="18">Uncharacterized protein</fullName>
    </submittedName>
</protein>
<keyword evidence="5" id="KW-0645">Protease</keyword>
<dbReference type="GO" id="GO:0030288">
    <property type="term" value="C:outer membrane-bounded periplasmic space"/>
    <property type="evidence" value="ECO:0007669"/>
    <property type="project" value="TreeGrafter"/>
</dbReference>
<comment type="pathway">
    <text evidence="1">Cell wall biogenesis; peptidoglycan biosynthesis.</text>
</comment>
<keyword evidence="15" id="KW-1133">Transmembrane helix</keyword>
<feature type="domain" description="Penicillin-binding protein transpeptidase" evidence="16">
    <location>
        <begin position="391"/>
        <end position="631"/>
    </location>
</feature>
<proteinExistence type="inferred from homology"/>
<dbReference type="GO" id="GO:0008955">
    <property type="term" value="F:peptidoglycan glycosyltransferase activity"/>
    <property type="evidence" value="ECO:0007669"/>
    <property type="project" value="UniProtKB-EC"/>
</dbReference>
<evidence type="ECO:0000256" key="2">
    <source>
        <dbReference type="ARBA" id="ARBA00007090"/>
    </source>
</evidence>